<gene>
    <name evidence="9" type="primary">FUS6_0</name>
    <name evidence="9" type="ORF">CFIMG_007754RA00001</name>
</gene>
<evidence type="ECO:0000256" key="7">
    <source>
        <dbReference type="SAM" id="Phobius"/>
    </source>
</evidence>
<evidence type="ECO:0000256" key="4">
    <source>
        <dbReference type="ARBA" id="ARBA00022989"/>
    </source>
</evidence>
<keyword evidence="3 7" id="KW-0812">Transmembrane</keyword>
<feature type="transmembrane region" description="Helical" evidence="7">
    <location>
        <begin position="158"/>
        <end position="176"/>
    </location>
</feature>
<comment type="similarity">
    <text evidence="2">Belongs to the major facilitator superfamily. TCR/Tet family.</text>
</comment>
<evidence type="ECO:0000256" key="3">
    <source>
        <dbReference type="ARBA" id="ARBA00022692"/>
    </source>
</evidence>
<dbReference type="InterPro" id="IPR011701">
    <property type="entry name" value="MFS"/>
</dbReference>
<keyword evidence="10" id="KW-1185">Reference proteome</keyword>
<name>A0A2C5WUD5_9PEZI</name>
<accession>A0A2C5WUD5</accession>
<organism evidence="9 10">
    <name type="scientific">Ceratocystis fimbriata CBS 114723</name>
    <dbReference type="NCBI Taxonomy" id="1035309"/>
    <lineage>
        <taxon>Eukaryota</taxon>
        <taxon>Fungi</taxon>
        <taxon>Dikarya</taxon>
        <taxon>Ascomycota</taxon>
        <taxon>Pezizomycotina</taxon>
        <taxon>Sordariomycetes</taxon>
        <taxon>Hypocreomycetidae</taxon>
        <taxon>Microascales</taxon>
        <taxon>Ceratocystidaceae</taxon>
        <taxon>Ceratocystis</taxon>
    </lineage>
</organism>
<dbReference type="InterPro" id="IPR036259">
    <property type="entry name" value="MFS_trans_sf"/>
</dbReference>
<feature type="domain" description="Major facilitator superfamily (MFS) profile" evidence="8">
    <location>
        <begin position="61"/>
        <end position="420"/>
    </location>
</feature>
<dbReference type="Gene3D" id="1.20.1720.10">
    <property type="entry name" value="Multidrug resistance protein D"/>
    <property type="match status" value="1"/>
</dbReference>
<dbReference type="GO" id="GO:0005886">
    <property type="term" value="C:plasma membrane"/>
    <property type="evidence" value="ECO:0007669"/>
    <property type="project" value="TreeGrafter"/>
</dbReference>
<evidence type="ECO:0000256" key="5">
    <source>
        <dbReference type="ARBA" id="ARBA00023136"/>
    </source>
</evidence>
<feature type="transmembrane region" description="Helical" evidence="7">
    <location>
        <begin position="246"/>
        <end position="269"/>
    </location>
</feature>
<dbReference type="GO" id="GO:0022857">
    <property type="term" value="F:transmembrane transporter activity"/>
    <property type="evidence" value="ECO:0007669"/>
    <property type="project" value="InterPro"/>
</dbReference>
<dbReference type="PROSITE" id="PS50850">
    <property type="entry name" value="MFS"/>
    <property type="match status" value="1"/>
</dbReference>
<dbReference type="SUPFAM" id="SSF103473">
    <property type="entry name" value="MFS general substrate transporter"/>
    <property type="match status" value="1"/>
</dbReference>
<evidence type="ECO:0000313" key="9">
    <source>
        <dbReference type="EMBL" id="PHH49506.1"/>
    </source>
</evidence>
<dbReference type="STRING" id="1035309.A0A2C5WUD5"/>
<feature type="compositionally biased region" description="Polar residues" evidence="6">
    <location>
        <begin position="40"/>
        <end position="53"/>
    </location>
</feature>
<feature type="region of interest" description="Disordered" evidence="6">
    <location>
        <begin position="1"/>
        <end position="53"/>
    </location>
</feature>
<dbReference type="OrthoDB" id="10021397at2759"/>
<keyword evidence="5 7" id="KW-0472">Membrane</keyword>
<dbReference type="PANTHER" id="PTHR23501">
    <property type="entry name" value="MAJOR FACILITATOR SUPERFAMILY"/>
    <property type="match status" value="1"/>
</dbReference>
<proteinExistence type="inferred from homology"/>
<reference evidence="9 10" key="1">
    <citation type="journal article" date="2013" name="Fungal Biol.">
        <title>Analysis of microsatellite markers in the genome of the plant pathogen Ceratocystis fimbriata.</title>
        <authorList>
            <person name="Simpson M.C."/>
            <person name="Wilken P.M."/>
            <person name="Coetzee M.P."/>
            <person name="Wingfield M.J."/>
            <person name="Wingfield B.D."/>
        </authorList>
    </citation>
    <scope>NUCLEOTIDE SEQUENCE [LARGE SCALE GENOMIC DNA]</scope>
    <source>
        <strain evidence="9 10">CBS 114723</strain>
    </source>
</reference>
<feature type="transmembrane region" description="Helical" evidence="7">
    <location>
        <begin position="59"/>
        <end position="83"/>
    </location>
</feature>
<feature type="transmembrane region" description="Helical" evidence="7">
    <location>
        <begin position="323"/>
        <end position="345"/>
    </location>
</feature>
<dbReference type="AlphaFoldDB" id="A0A2C5WUD5"/>
<reference evidence="9 10" key="2">
    <citation type="journal article" date="2013" name="IMA Fungus">
        <title>IMA Genome-F 1: Ceratocystis fimbriata: Draft nuclear genome sequence for the plant pathogen, Ceratocystis fimbriata.</title>
        <authorList>
            <person name="Wilken P.M."/>
            <person name="Steenkamp E.T."/>
            <person name="Wingfield M.J."/>
            <person name="de Beer Z.W."/>
            <person name="Wingfield B.D."/>
        </authorList>
    </citation>
    <scope>NUCLEOTIDE SEQUENCE [LARGE SCALE GENOMIC DNA]</scope>
    <source>
        <strain evidence="9 10">CBS 114723</strain>
    </source>
</reference>
<feature type="transmembrane region" description="Helical" evidence="7">
    <location>
        <begin position="214"/>
        <end position="234"/>
    </location>
</feature>
<evidence type="ECO:0000313" key="10">
    <source>
        <dbReference type="Proteomes" id="UP000222788"/>
    </source>
</evidence>
<feature type="compositionally biased region" description="Low complexity" evidence="6">
    <location>
        <begin position="13"/>
        <end position="29"/>
    </location>
</feature>
<evidence type="ECO:0000256" key="1">
    <source>
        <dbReference type="ARBA" id="ARBA00004141"/>
    </source>
</evidence>
<dbReference type="Proteomes" id="UP000222788">
    <property type="component" value="Unassembled WGS sequence"/>
</dbReference>
<evidence type="ECO:0000259" key="8">
    <source>
        <dbReference type="PROSITE" id="PS50850"/>
    </source>
</evidence>
<dbReference type="PANTHER" id="PTHR23501:SF102">
    <property type="entry name" value="DRUG TRANSPORTER, PUTATIVE (AFU_ORTHOLOGUE AFUA_3G08530)-RELATED"/>
    <property type="match status" value="1"/>
</dbReference>
<feature type="transmembrane region" description="Helical" evidence="7">
    <location>
        <begin position="357"/>
        <end position="378"/>
    </location>
</feature>
<feature type="transmembrane region" description="Helical" evidence="7">
    <location>
        <begin position="281"/>
        <end position="302"/>
    </location>
</feature>
<dbReference type="FunFam" id="1.20.1720.10:FF:000014">
    <property type="entry name" value="MFS drug transporter, putative"/>
    <property type="match status" value="1"/>
</dbReference>
<dbReference type="EMBL" id="APWK03000195">
    <property type="protein sequence ID" value="PHH49506.1"/>
    <property type="molecule type" value="Genomic_DNA"/>
</dbReference>
<evidence type="ECO:0000256" key="2">
    <source>
        <dbReference type="ARBA" id="ARBA00007520"/>
    </source>
</evidence>
<feature type="transmembrane region" description="Helical" evidence="7">
    <location>
        <begin position="126"/>
        <end position="152"/>
    </location>
</feature>
<protein>
    <submittedName>
        <fullName evidence="9">Efflux pump FUS6</fullName>
    </submittedName>
</protein>
<dbReference type="Pfam" id="PF07690">
    <property type="entry name" value="MFS_1"/>
    <property type="match status" value="1"/>
</dbReference>
<feature type="transmembrane region" description="Helical" evidence="7">
    <location>
        <begin position="95"/>
        <end position="114"/>
    </location>
</feature>
<sequence>MALKDPTDTSGDTASIAAGSPATTTTPEAPEGDILPPTEPSSNSPPAKSTPARTRTETIIIMLALCSSLFLVALDSTIITTAVPTIAADFNSSLGYTWVGSAFMLSNAALVPIWGKVSDIWGRKPVLLIATTIFFLGSLLCAVSQSMAMLIASRAIQGGGGGGILSLVNICISDLFSLRQRSFYFGMVGLVWAVAAASGPLLGGVFTAKISWRWCFYINLPVCGVCIVILFFFLKLHNPRTSMREGLAAVDWMGSMMVIGGTTMILLALEFGGITFPWDSATVLCLIIFGSVMIGLFAVIEWKIAKYPVIPLRIFKATANQAALSIAFFQSFVFQSGAYWLPLYFQGAKAHTSLQSGYYLLPFIVSLAFFSTLAGLFIKKTDHHIPAYSRYRRRSQLPGSTPCPPNQRCPPRHCLGYCYI</sequence>
<dbReference type="PRINTS" id="PR01036">
    <property type="entry name" value="TCRTETB"/>
</dbReference>
<comment type="subcellular location">
    <subcellularLocation>
        <location evidence="1">Membrane</location>
        <topology evidence="1">Multi-pass membrane protein</topology>
    </subcellularLocation>
</comment>
<evidence type="ECO:0000256" key="6">
    <source>
        <dbReference type="SAM" id="MobiDB-lite"/>
    </source>
</evidence>
<dbReference type="InterPro" id="IPR020846">
    <property type="entry name" value="MFS_dom"/>
</dbReference>
<keyword evidence="4 7" id="KW-1133">Transmembrane helix</keyword>
<comment type="caution">
    <text evidence="9">The sequence shown here is derived from an EMBL/GenBank/DDBJ whole genome shotgun (WGS) entry which is preliminary data.</text>
</comment>
<feature type="transmembrane region" description="Helical" evidence="7">
    <location>
        <begin position="183"/>
        <end position="202"/>
    </location>
</feature>